<evidence type="ECO:0000313" key="6">
    <source>
        <dbReference type="Proteomes" id="UP000718630"/>
    </source>
</evidence>
<dbReference type="PANTHER" id="PTHR43537:SF5">
    <property type="entry name" value="UXU OPERON TRANSCRIPTIONAL REGULATOR"/>
    <property type="match status" value="1"/>
</dbReference>
<dbReference type="EMBL" id="JABZFZ010000031">
    <property type="protein sequence ID" value="MBF0939481.1"/>
    <property type="molecule type" value="Genomic_DNA"/>
</dbReference>
<proteinExistence type="predicted"/>
<evidence type="ECO:0000256" key="2">
    <source>
        <dbReference type="ARBA" id="ARBA00023125"/>
    </source>
</evidence>
<comment type="caution">
    <text evidence="5">The sequence shown here is derived from an EMBL/GenBank/DDBJ whole genome shotgun (WGS) entry which is preliminary data.</text>
</comment>
<dbReference type="InterPro" id="IPR011711">
    <property type="entry name" value="GntR_C"/>
</dbReference>
<dbReference type="SMART" id="SM00895">
    <property type="entry name" value="FCD"/>
    <property type="match status" value="1"/>
</dbReference>
<dbReference type="InterPro" id="IPR036388">
    <property type="entry name" value="WH-like_DNA-bd_sf"/>
</dbReference>
<name>A0A929N0P3_9ACTO</name>
<dbReference type="PROSITE" id="PS50949">
    <property type="entry name" value="HTH_GNTR"/>
    <property type="match status" value="1"/>
</dbReference>
<protein>
    <submittedName>
        <fullName evidence="5">GntR family transcriptional regulator</fullName>
    </submittedName>
</protein>
<dbReference type="SUPFAM" id="SSF48008">
    <property type="entry name" value="GntR ligand-binding domain-like"/>
    <property type="match status" value="1"/>
</dbReference>
<dbReference type="PRINTS" id="PR00033">
    <property type="entry name" value="HTHASNC"/>
</dbReference>
<feature type="domain" description="HTH gntR-type" evidence="4">
    <location>
        <begin position="9"/>
        <end position="76"/>
    </location>
</feature>
<dbReference type="GO" id="GO:0043565">
    <property type="term" value="F:sequence-specific DNA binding"/>
    <property type="evidence" value="ECO:0007669"/>
    <property type="project" value="InterPro"/>
</dbReference>
<evidence type="ECO:0000259" key="4">
    <source>
        <dbReference type="PROSITE" id="PS50949"/>
    </source>
</evidence>
<dbReference type="PRINTS" id="PR00035">
    <property type="entry name" value="HTHGNTR"/>
</dbReference>
<dbReference type="CDD" id="cd07377">
    <property type="entry name" value="WHTH_GntR"/>
    <property type="match status" value="1"/>
</dbReference>
<sequence>MALEGVNRLTLREQAWATLRTAILDGSLKAGSRLGEADLAERLGVSRGTVREALRLLQQSGLVAGEDRVGLHVATFSPREIVELYDVRGALESQAAFRVVTSGEYGRVADELDALLPALDASMPISERLDVDLRFHEALCRASGNAVLLEMWRTLQDRMRVSVLANYRPGEDELLGRDYHTPIVEAIRSGDATRARDAIMAHMANSGASWARSAQSRMD</sequence>
<reference evidence="5" key="1">
    <citation type="submission" date="2020-04" db="EMBL/GenBank/DDBJ databases">
        <title>Deep metagenomics examines the oral microbiome during advanced dental caries in children, revealing novel taxa and co-occurrences with host molecules.</title>
        <authorList>
            <person name="Baker J.L."/>
            <person name="Morton J.T."/>
            <person name="Dinis M."/>
            <person name="Alvarez R."/>
            <person name="Tran N.C."/>
            <person name="Knight R."/>
            <person name="Edlund A."/>
        </authorList>
    </citation>
    <scope>NUCLEOTIDE SEQUENCE</scope>
    <source>
        <strain evidence="5">JCVI_32_bin.64</strain>
    </source>
</reference>
<dbReference type="InterPro" id="IPR000485">
    <property type="entry name" value="AsnC-type_HTH_dom"/>
</dbReference>
<dbReference type="PANTHER" id="PTHR43537">
    <property type="entry name" value="TRANSCRIPTIONAL REGULATOR, GNTR FAMILY"/>
    <property type="match status" value="1"/>
</dbReference>
<evidence type="ECO:0000256" key="3">
    <source>
        <dbReference type="ARBA" id="ARBA00023163"/>
    </source>
</evidence>
<dbReference type="InterPro" id="IPR036390">
    <property type="entry name" value="WH_DNA-bd_sf"/>
</dbReference>
<dbReference type="Proteomes" id="UP000718630">
    <property type="component" value="Unassembled WGS sequence"/>
</dbReference>
<keyword evidence="3" id="KW-0804">Transcription</keyword>
<dbReference type="Pfam" id="PF00392">
    <property type="entry name" value="GntR"/>
    <property type="match status" value="1"/>
</dbReference>
<evidence type="ECO:0000256" key="1">
    <source>
        <dbReference type="ARBA" id="ARBA00023015"/>
    </source>
</evidence>
<accession>A0A929N0P3</accession>
<dbReference type="AlphaFoldDB" id="A0A929N0P3"/>
<keyword evidence="2" id="KW-0238">DNA-binding</keyword>
<dbReference type="SUPFAM" id="SSF46785">
    <property type="entry name" value="Winged helix' DNA-binding domain"/>
    <property type="match status" value="1"/>
</dbReference>
<dbReference type="Pfam" id="PF07729">
    <property type="entry name" value="FCD"/>
    <property type="match status" value="1"/>
</dbReference>
<gene>
    <name evidence="5" type="ORF">HXK03_01195</name>
</gene>
<dbReference type="GO" id="GO:0003700">
    <property type="term" value="F:DNA-binding transcription factor activity"/>
    <property type="evidence" value="ECO:0007669"/>
    <property type="project" value="InterPro"/>
</dbReference>
<organism evidence="5 6">
    <name type="scientific">Schaalia georgiae</name>
    <dbReference type="NCBI Taxonomy" id="52768"/>
    <lineage>
        <taxon>Bacteria</taxon>
        <taxon>Bacillati</taxon>
        <taxon>Actinomycetota</taxon>
        <taxon>Actinomycetes</taxon>
        <taxon>Actinomycetales</taxon>
        <taxon>Actinomycetaceae</taxon>
        <taxon>Schaalia</taxon>
    </lineage>
</organism>
<dbReference type="InterPro" id="IPR000524">
    <property type="entry name" value="Tscrpt_reg_HTH_GntR"/>
</dbReference>
<keyword evidence="1" id="KW-0805">Transcription regulation</keyword>
<dbReference type="Gene3D" id="1.20.120.530">
    <property type="entry name" value="GntR ligand-binding domain-like"/>
    <property type="match status" value="1"/>
</dbReference>
<evidence type="ECO:0000313" key="5">
    <source>
        <dbReference type="EMBL" id="MBF0939481.1"/>
    </source>
</evidence>
<dbReference type="Gene3D" id="1.10.10.10">
    <property type="entry name" value="Winged helix-like DNA-binding domain superfamily/Winged helix DNA-binding domain"/>
    <property type="match status" value="1"/>
</dbReference>
<dbReference type="SMART" id="SM00345">
    <property type="entry name" value="HTH_GNTR"/>
    <property type="match status" value="1"/>
</dbReference>
<dbReference type="InterPro" id="IPR008920">
    <property type="entry name" value="TF_FadR/GntR_C"/>
</dbReference>